<proteinExistence type="predicted"/>
<reference evidence="1" key="1">
    <citation type="journal article" date="2015" name="Nature">
        <title>Complex archaea that bridge the gap between prokaryotes and eukaryotes.</title>
        <authorList>
            <person name="Spang A."/>
            <person name="Saw J.H."/>
            <person name="Jorgensen S.L."/>
            <person name="Zaremba-Niedzwiedzka K."/>
            <person name="Martijn J."/>
            <person name="Lind A.E."/>
            <person name="van Eijk R."/>
            <person name="Schleper C."/>
            <person name="Guy L."/>
            <person name="Ettema T.J."/>
        </authorList>
    </citation>
    <scope>NUCLEOTIDE SEQUENCE</scope>
</reference>
<evidence type="ECO:0000313" key="1">
    <source>
        <dbReference type="EMBL" id="KKN89772.1"/>
    </source>
</evidence>
<sequence>MRALLYWLAKMIGDVNAVSKGKTGKRIARRMAGKVTGRGLGRWFK</sequence>
<dbReference type="EMBL" id="LAZR01000116">
    <property type="protein sequence ID" value="KKN89772.1"/>
    <property type="molecule type" value="Genomic_DNA"/>
</dbReference>
<comment type="caution">
    <text evidence="1">The sequence shown here is derived from an EMBL/GenBank/DDBJ whole genome shotgun (WGS) entry which is preliminary data.</text>
</comment>
<accession>A0A0F9UQL8</accession>
<gene>
    <name evidence="1" type="ORF">LCGC14_0236180</name>
</gene>
<protein>
    <submittedName>
        <fullName evidence="1">Uncharacterized protein</fullName>
    </submittedName>
</protein>
<name>A0A0F9UQL8_9ZZZZ</name>
<dbReference type="AlphaFoldDB" id="A0A0F9UQL8"/>
<organism evidence="1">
    <name type="scientific">marine sediment metagenome</name>
    <dbReference type="NCBI Taxonomy" id="412755"/>
    <lineage>
        <taxon>unclassified sequences</taxon>
        <taxon>metagenomes</taxon>
        <taxon>ecological metagenomes</taxon>
    </lineage>
</organism>